<feature type="region of interest" description="Disordered" evidence="4">
    <location>
        <begin position="86"/>
        <end position="107"/>
    </location>
</feature>
<dbReference type="Gene3D" id="3.40.50.1460">
    <property type="match status" value="1"/>
</dbReference>
<dbReference type="SUPFAM" id="SSF52129">
    <property type="entry name" value="Caspase-like"/>
    <property type="match status" value="1"/>
</dbReference>
<dbReference type="InterPro" id="IPR029030">
    <property type="entry name" value="Caspase-like_dom_sf"/>
</dbReference>
<dbReference type="Gene3D" id="1.10.533.10">
    <property type="entry name" value="Death Domain, Fas"/>
    <property type="match status" value="1"/>
</dbReference>
<accession>A0A0U1XSV8</accession>
<dbReference type="PANTHER" id="PTHR48169">
    <property type="entry name" value="DED DOMAIN-CONTAINING PROTEIN"/>
    <property type="match status" value="1"/>
</dbReference>
<name>A0A0U1XSV8_GOBRA</name>
<sequence length="231" mass="26789">EDMTEENLRSVKFLLELPRAKLGPSASFLDVMIEMEKQQRLGEDNLNELYNTLEKCDRQLAYRIENFKYMRRDPGQEGRLLLQKMPNNEQLPLPSQMETEREDGRRRGYSVGSIVTDSDIPSSSDEYYTMTQRPLGYCLIINNYNFEEMTSFRNRKGTEKDRDDLKRLFQKMHFEVEVQNDLKASDIKDVITTFAKKDHTQKGAFVCCVLSHGEKGAVLGIDGKGVEIREL</sequence>
<dbReference type="InterPro" id="IPR011600">
    <property type="entry name" value="Pept_C14_caspase"/>
</dbReference>
<dbReference type="GO" id="GO:0005737">
    <property type="term" value="C:cytoplasm"/>
    <property type="evidence" value="ECO:0007669"/>
    <property type="project" value="UniProtKB-ARBA"/>
</dbReference>
<dbReference type="SMART" id="SM00115">
    <property type="entry name" value="CASc"/>
    <property type="match status" value="1"/>
</dbReference>
<dbReference type="EMBL" id="KF957439">
    <property type="protein sequence ID" value="AIY25846.1"/>
    <property type="molecule type" value="mRNA"/>
</dbReference>
<dbReference type="PROSITE" id="PS50168">
    <property type="entry name" value="DED"/>
    <property type="match status" value="1"/>
</dbReference>
<dbReference type="AlphaFoldDB" id="A0A0U1XSV8"/>
<dbReference type="PANTHER" id="PTHR48169:SF7">
    <property type="entry name" value="CASPASE 10"/>
    <property type="match status" value="1"/>
</dbReference>
<proteinExistence type="evidence at transcript level"/>
<keyword evidence="3" id="KW-0677">Repeat</keyword>
<gene>
    <name evidence="7" type="primary">casp8</name>
</gene>
<evidence type="ECO:0000259" key="6">
    <source>
        <dbReference type="PROSITE" id="PS50208"/>
    </source>
</evidence>
<dbReference type="PRINTS" id="PR00376">
    <property type="entry name" value="IL1BCENZYME"/>
</dbReference>
<evidence type="ECO:0000256" key="4">
    <source>
        <dbReference type="SAM" id="MobiDB-lite"/>
    </source>
</evidence>
<evidence type="ECO:0000256" key="2">
    <source>
        <dbReference type="ARBA" id="ARBA00022703"/>
    </source>
</evidence>
<dbReference type="GO" id="GO:0042981">
    <property type="term" value="P:regulation of apoptotic process"/>
    <property type="evidence" value="ECO:0007669"/>
    <property type="project" value="InterPro"/>
</dbReference>
<comment type="similarity">
    <text evidence="1">Belongs to the peptidase C14A family.</text>
</comment>
<evidence type="ECO:0000256" key="1">
    <source>
        <dbReference type="ARBA" id="ARBA00010134"/>
    </source>
</evidence>
<dbReference type="InterPro" id="IPR011029">
    <property type="entry name" value="DEATH-like_dom_sf"/>
</dbReference>
<evidence type="ECO:0000259" key="5">
    <source>
        <dbReference type="PROSITE" id="PS50168"/>
    </source>
</evidence>
<feature type="non-terminal residue" evidence="7">
    <location>
        <position position="231"/>
    </location>
</feature>
<dbReference type="PROSITE" id="PS50208">
    <property type="entry name" value="CASPASE_P20"/>
    <property type="match status" value="1"/>
</dbReference>
<organism evidence="7">
    <name type="scientific">Gobiocypris rarus</name>
    <name type="common">Chinese rare minnow</name>
    <dbReference type="NCBI Taxonomy" id="143606"/>
    <lineage>
        <taxon>Eukaryota</taxon>
        <taxon>Metazoa</taxon>
        <taxon>Chordata</taxon>
        <taxon>Craniata</taxon>
        <taxon>Vertebrata</taxon>
        <taxon>Euteleostomi</taxon>
        <taxon>Actinopterygii</taxon>
        <taxon>Neopterygii</taxon>
        <taxon>Teleostei</taxon>
        <taxon>Ostariophysi</taxon>
        <taxon>Cypriniformes</taxon>
        <taxon>Gobionidae</taxon>
        <taxon>Sarcocheilichthyinae</taxon>
        <taxon>Gobiocypris</taxon>
    </lineage>
</organism>
<dbReference type="InterPro" id="IPR015917">
    <property type="entry name" value="Pept_C14A"/>
</dbReference>
<feature type="domain" description="Caspase family p20" evidence="6">
    <location>
        <begin position="134"/>
        <end position="231"/>
    </location>
</feature>
<dbReference type="InterPro" id="IPR001309">
    <property type="entry name" value="Pept_C14_p20"/>
</dbReference>
<keyword evidence="2" id="KW-0053">Apoptosis</keyword>
<dbReference type="Pfam" id="PF01335">
    <property type="entry name" value="DED"/>
    <property type="match status" value="1"/>
</dbReference>
<dbReference type="Pfam" id="PF00656">
    <property type="entry name" value="Peptidase_C14"/>
    <property type="match status" value="1"/>
</dbReference>
<protein>
    <submittedName>
        <fullName evidence="7">Caspase 8</fullName>
    </submittedName>
</protein>
<evidence type="ECO:0000313" key="7">
    <source>
        <dbReference type="EMBL" id="AIY25846.1"/>
    </source>
</evidence>
<evidence type="ECO:0000256" key="3">
    <source>
        <dbReference type="ARBA" id="ARBA00022737"/>
    </source>
</evidence>
<reference evidence="7" key="1">
    <citation type="submission" date="2013-12" db="EMBL/GenBank/DDBJ databases">
        <title>Aroclor1254 has the potential to induce ROS generation, antioxidative response and apoptosis in rare minnow (Gobiocypris rarus).</title>
        <authorList>
            <person name="Wu F."/>
        </authorList>
    </citation>
    <scope>NUCLEOTIDE SEQUENCE</scope>
</reference>
<dbReference type="GO" id="GO:0006915">
    <property type="term" value="P:apoptotic process"/>
    <property type="evidence" value="ECO:0007669"/>
    <property type="project" value="UniProtKB-KW"/>
</dbReference>
<dbReference type="GO" id="GO:0004197">
    <property type="term" value="F:cysteine-type endopeptidase activity"/>
    <property type="evidence" value="ECO:0007669"/>
    <property type="project" value="InterPro"/>
</dbReference>
<feature type="non-terminal residue" evidence="7">
    <location>
        <position position="1"/>
    </location>
</feature>
<dbReference type="GO" id="GO:0006508">
    <property type="term" value="P:proteolysis"/>
    <property type="evidence" value="ECO:0007669"/>
    <property type="project" value="InterPro"/>
</dbReference>
<dbReference type="InterPro" id="IPR001875">
    <property type="entry name" value="DED_dom"/>
</dbReference>
<feature type="domain" description="DED" evidence="5">
    <location>
        <begin position="1"/>
        <end position="66"/>
    </location>
</feature>
<dbReference type="SUPFAM" id="SSF47986">
    <property type="entry name" value="DEATH domain"/>
    <property type="match status" value="1"/>
</dbReference>